<protein>
    <submittedName>
        <fullName evidence="1">Glycosyltransferase-stabilizing protein Gtf2</fullName>
    </submittedName>
</protein>
<dbReference type="Proteomes" id="UP000255411">
    <property type="component" value="Chromosome"/>
</dbReference>
<dbReference type="InterPro" id="IPR051159">
    <property type="entry name" value="Hexapeptide_acetyltransf"/>
</dbReference>
<dbReference type="InterPro" id="IPR001451">
    <property type="entry name" value="Hexapep"/>
</dbReference>
<dbReference type="PANTHER" id="PTHR23416">
    <property type="entry name" value="SIALIC ACID SYNTHASE-RELATED"/>
    <property type="match status" value="1"/>
</dbReference>
<dbReference type="InterPro" id="IPR011004">
    <property type="entry name" value="Trimer_LpxA-like_sf"/>
</dbReference>
<dbReference type="RefSeq" id="WP_115130953.1">
    <property type="nucleotide sequence ID" value="NZ_CP022601.1"/>
</dbReference>
<reference evidence="1 2" key="1">
    <citation type="submission" date="2017-07" db="EMBL/GenBank/DDBJ databases">
        <title>Streptococcus pluranimalium as cause of bovine abortion.</title>
        <authorList>
            <person name="Rodriguez Campos S."/>
            <person name="Gobeli Brawand S."/>
            <person name="Brodard I."/>
            <person name="Rychener L."/>
            <person name="Perreten V."/>
        </authorList>
    </citation>
    <scope>NUCLEOTIDE SEQUENCE [LARGE SCALE GENOMIC DNA]</scope>
    <source>
        <strain evidence="1 2">14A0014</strain>
    </source>
</reference>
<name>A0A345VMS0_9STRE</name>
<dbReference type="CDD" id="cd04647">
    <property type="entry name" value="LbH_MAT_like"/>
    <property type="match status" value="1"/>
</dbReference>
<gene>
    <name evidence="1" type="primary">gtf2_3</name>
    <name evidence="1" type="ORF">Sp14A_21380</name>
</gene>
<sequence>MNPEDLFILRGPSHFTVNEGAQLEIGSPVTLGAFASVEVISTGRLIISPHVFFNDHCTIRCHSTITIGKDTMFGDGCRLFDHNHVYSNYHVEQNTFTTAPITIGRNCWFGANCVILKGVTIGDNVIAGAGCVIYKDIPANTIVTAGQELQLRPRPQARYHAFTFTLSGNIEHLAYLAECLPEVAFHIVAPTNVSGHLMNFSRYENITIYPNVAREDRIRDFAEQCDIYLDINHLWESHNVLDYILDMKKPIYAFEHVAKRKDESTALIDQEEPEKMIECIKEYLGL</sequence>
<evidence type="ECO:0000313" key="1">
    <source>
        <dbReference type="EMBL" id="AXJ14022.1"/>
    </source>
</evidence>
<accession>A0A345VMS0</accession>
<evidence type="ECO:0000313" key="2">
    <source>
        <dbReference type="Proteomes" id="UP000255411"/>
    </source>
</evidence>
<dbReference type="Pfam" id="PF14602">
    <property type="entry name" value="Hexapep_2"/>
    <property type="match status" value="1"/>
</dbReference>
<dbReference type="EMBL" id="CP022601">
    <property type="protein sequence ID" value="AXJ14022.1"/>
    <property type="molecule type" value="Genomic_DNA"/>
</dbReference>
<dbReference type="Gene3D" id="2.160.10.10">
    <property type="entry name" value="Hexapeptide repeat proteins"/>
    <property type="match status" value="1"/>
</dbReference>
<dbReference type="AlphaFoldDB" id="A0A345VMS0"/>
<organism evidence="1 2">
    <name type="scientific">Streptococcus pluranimalium</name>
    <dbReference type="NCBI Taxonomy" id="82348"/>
    <lineage>
        <taxon>Bacteria</taxon>
        <taxon>Bacillati</taxon>
        <taxon>Bacillota</taxon>
        <taxon>Bacilli</taxon>
        <taxon>Lactobacillales</taxon>
        <taxon>Streptococcaceae</taxon>
        <taxon>Streptococcus</taxon>
    </lineage>
</organism>
<proteinExistence type="predicted"/>
<dbReference type="SUPFAM" id="SSF51161">
    <property type="entry name" value="Trimeric LpxA-like enzymes"/>
    <property type="match status" value="1"/>
</dbReference>
<keyword evidence="1" id="KW-0808">Transferase</keyword>
<dbReference type="GO" id="GO:0016740">
    <property type="term" value="F:transferase activity"/>
    <property type="evidence" value="ECO:0007669"/>
    <property type="project" value="UniProtKB-KW"/>
</dbReference>